<feature type="transmembrane region" description="Helical" evidence="6">
    <location>
        <begin position="110"/>
        <end position="129"/>
    </location>
</feature>
<dbReference type="STRING" id="651661.SAMN05660293_02112"/>
<protein>
    <submittedName>
        <fullName evidence="7">Lysylphosphatidylglycerol synthase TM region</fullName>
    </submittedName>
</protein>
<accession>A0A1T5E1Q3</accession>
<evidence type="ECO:0000313" key="7">
    <source>
        <dbReference type="EMBL" id="SKB78042.1"/>
    </source>
</evidence>
<dbReference type="EMBL" id="FUZA01000002">
    <property type="protein sequence ID" value="SKB78042.1"/>
    <property type="molecule type" value="Genomic_DNA"/>
</dbReference>
<keyword evidence="8" id="KW-1185">Reference proteome</keyword>
<evidence type="ECO:0000313" key="8">
    <source>
        <dbReference type="Proteomes" id="UP000190897"/>
    </source>
</evidence>
<keyword evidence="5 6" id="KW-0472">Membrane</keyword>
<keyword evidence="2" id="KW-1003">Cell membrane</keyword>
<feature type="transmembrane region" description="Helical" evidence="6">
    <location>
        <begin position="263"/>
        <end position="281"/>
    </location>
</feature>
<reference evidence="8" key="1">
    <citation type="submission" date="2017-02" db="EMBL/GenBank/DDBJ databases">
        <authorList>
            <person name="Varghese N."/>
            <person name="Submissions S."/>
        </authorList>
    </citation>
    <scope>NUCLEOTIDE SEQUENCE [LARGE SCALE GENOMIC DNA]</scope>
    <source>
        <strain evidence="8">DSM 22270</strain>
    </source>
</reference>
<feature type="transmembrane region" description="Helical" evidence="6">
    <location>
        <begin position="141"/>
        <end position="163"/>
    </location>
</feature>
<feature type="transmembrane region" description="Helical" evidence="6">
    <location>
        <begin position="199"/>
        <end position="221"/>
    </location>
</feature>
<evidence type="ECO:0000256" key="4">
    <source>
        <dbReference type="ARBA" id="ARBA00022989"/>
    </source>
</evidence>
<keyword evidence="3 6" id="KW-0812">Transmembrane</keyword>
<evidence type="ECO:0000256" key="3">
    <source>
        <dbReference type="ARBA" id="ARBA00022692"/>
    </source>
</evidence>
<comment type="subcellular location">
    <subcellularLocation>
        <location evidence="1">Cell membrane</location>
        <topology evidence="1">Multi-pass membrane protein</topology>
    </subcellularLocation>
</comment>
<gene>
    <name evidence="7" type="ORF">SAMN05660293_02112</name>
</gene>
<proteinExistence type="predicted"/>
<name>A0A1T5E1Q3_9BACT</name>
<feature type="transmembrane region" description="Helical" evidence="6">
    <location>
        <begin position="233"/>
        <end position="251"/>
    </location>
</feature>
<dbReference type="PANTHER" id="PTHR39087:SF2">
    <property type="entry name" value="UPF0104 MEMBRANE PROTEIN MJ1595"/>
    <property type="match status" value="1"/>
</dbReference>
<organism evidence="7 8">
    <name type="scientific">Dyadobacter psychrophilus</name>
    <dbReference type="NCBI Taxonomy" id="651661"/>
    <lineage>
        <taxon>Bacteria</taxon>
        <taxon>Pseudomonadati</taxon>
        <taxon>Bacteroidota</taxon>
        <taxon>Cytophagia</taxon>
        <taxon>Cytophagales</taxon>
        <taxon>Spirosomataceae</taxon>
        <taxon>Dyadobacter</taxon>
    </lineage>
</organism>
<dbReference type="InterPro" id="IPR022791">
    <property type="entry name" value="L-PG_synthase/AglD"/>
</dbReference>
<dbReference type="GO" id="GO:0005886">
    <property type="term" value="C:plasma membrane"/>
    <property type="evidence" value="ECO:0007669"/>
    <property type="project" value="UniProtKB-SubCell"/>
</dbReference>
<dbReference type="AlphaFoldDB" id="A0A1T5E1Q3"/>
<keyword evidence="4 6" id="KW-1133">Transmembrane helix</keyword>
<evidence type="ECO:0000256" key="2">
    <source>
        <dbReference type="ARBA" id="ARBA00022475"/>
    </source>
</evidence>
<evidence type="ECO:0000256" key="5">
    <source>
        <dbReference type="ARBA" id="ARBA00023136"/>
    </source>
</evidence>
<evidence type="ECO:0000256" key="6">
    <source>
        <dbReference type="SAM" id="Phobius"/>
    </source>
</evidence>
<dbReference type="PANTHER" id="PTHR39087">
    <property type="entry name" value="UPF0104 MEMBRANE PROTEIN MJ1595"/>
    <property type="match status" value="1"/>
</dbReference>
<feature type="transmembrane region" description="Helical" evidence="6">
    <location>
        <begin position="28"/>
        <end position="50"/>
    </location>
</feature>
<dbReference type="Proteomes" id="UP000190897">
    <property type="component" value="Unassembled WGS sequence"/>
</dbReference>
<dbReference type="Pfam" id="PF03706">
    <property type="entry name" value="LPG_synthase_TM"/>
    <property type="match status" value="1"/>
</dbReference>
<evidence type="ECO:0000256" key="1">
    <source>
        <dbReference type="ARBA" id="ARBA00004651"/>
    </source>
</evidence>
<sequence>MLVLLWQYVKVIDPQQVRAALMKVGVGFGWVILSTSLAYALGTWGWWYCLGDSRTSIPKIDLFMIRHVCETVGLFNPASFAGGDMLKIVLLRPYSVSQPTVVTSVIISRILMILSQICLLILAVLWFYFHGKLPIRASLPNVSILLIAIICVSLGLIIYRILVFDFHSKKYPKLARAKARLVQVWSELNHFYRSHPKEVALAFIFFTLHWVVGSLEFYIVLKLFGYDVTVLDGLLLDMGVIAVKAAGAFVPGQIGVEELGNKIMLALVGISSIPLWLSVSALRRTRQLFWIVIGAIFYSFFIYKKRLYS</sequence>
<feature type="transmembrane region" description="Helical" evidence="6">
    <location>
        <begin position="287"/>
        <end position="303"/>
    </location>
</feature>